<dbReference type="Gene3D" id="2.30.40.10">
    <property type="entry name" value="Urease, subunit C, domain 1"/>
    <property type="match status" value="1"/>
</dbReference>
<dbReference type="RefSeq" id="WP_090164422.1">
    <property type="nucleotide sequence ID" value="NZ_FMWK01000031.1"/>
</dbReference>
<dbReference type="InterPro" id="IPR011059">
    <property type="entry name" value="Metal-dep_hydrolase_composite"/>
</dbReference>
<dbReference type="PIRSF" id="PIRSF038994">
    <property type="entry name" value="NagA"/>
    <property type="match status" value="1"/>
</dbReference>
<dbReference type="PANTHER" id="PTHR11113:SF14">
    <property type="entry name" value="N-ACETYLGLUCOSAMINE-6-PHOSPHATE DEACETYLASE"/>
    <property type="match status" value="1"/>
</dbReference>
<dbReference type="GO" id="GO:0008448">
    <property type="term" value="F:N-acetylglucosamine-6-phosphate deacetylase activity"/>
    <property type="evidence" value="ECO:0007669"/>
    <property type="project" value="UniProtKB-EC"/>
</dbReference>
<feature type="binding site" evidence="12">
    <location>
        <position position="211"/>
    </location>
    <ligand>
        <name>Zn(2+)</name>
        <dbReference type="ChEBI" id="CHEBI:29105"/>
    </ligand>
</feature>
<gene>
    <name evidence="14" type="ORF">SAMN02910350_02965</name>
</gene>
<feature type="binding site" evidence="11">
    <location>
        <position position="246"/>
    </location>
    <ligand>
        <name>substrate</name>
    </ligand>
</feature>
<evidence type="ECO:0000256" key="8">
    <source>
        <dbReference type="ARBA" id="ARBA00060590"/>
    </source>
</evidence>
<dbReference type="EMBL" id="FMWK01000031">
    <property type="protein sequence ID" value="SCZ81724.1"/>
    <property type="molecule type" value="Genomic_DNA"/>
</dbReference>
<dbReference type="GO" id="GO:0046872">
    <property type="term" value="F:metal ion binding"/>
    <property type="evidence" value="ECO:0007669"/>
    <property type="project" value="UniProtKB-KW"/>
</dbReference>
<evidence type="ECO:0000256" key="4">
    <source>
        <dbReference type="ARBA" id="ARBA00022723"/>
    </source>
</evidence>
<name>A0A1G5S5V6_PSEXY</name>
<comment type="catalytic activity">
    <reaction evidence="7">
        <text>N-acetyl-D-glucosamine 6-phosphate + H2O = D-glucosamine 6-phosphate + acetate</text>
        <dbReference type="Rhea" id="RHEA:22936"/>
        <dbReference type="ChEBI" id="CHEBI:15377"/>
        <dbReference type="ChEBI" id="CHEBI:30089"/>
        <dbReference type="ChEBI" id="CHEBI:57513"/>
        <dbReference type="ChEBI" id="CHEBI:58725"/>
        <dbReference type="EC" id="3.5.1.25"/>
    </reaction>
</comment>
<evidence type="ECO:0000256" key="2">
    <source>
        <dbReference type="ARBA" id="ARBA00011899"/>
    </source>
</evidence>
<evidence type="ECO:0000256" key="3">
    <source>
        <dbReference type="ARBA" id="ARBA00018029"/>
    </source>
</evidence>
<dbReference type="Proteomes" id="UP000199428">
    <property type="component" value="Unassembled WGS sequence"/>
</dbReference>
<dbReference type="CDD" id="cd00854">
    <property type="entry name" value="NagA"/>
    <property type="match status" value="1"/>
</dbReference>
<dbReference type="InterPro" id="IPR032466">
    <property type="entry name" value="Metal_Hydrolase"/>
</dbReference>
<dbReference type="PANTHER" id="PTHR11113">
    <property type="entry name" value="N-ACETYLGLUCOSAMINE-6-PHOSPHATE DEACETYLASE"/>
    <property type="match status" value="1"/>
</dbReference>
<evidence type="ECO:0000256" key="12">
    <source>
        <dbReference type="PIRSR" id="PIRSR038994-3"/>
    </source>
</evidence>
<feature type="binding site" evidence="11">
    <location>
        <begin position="302"/>
        <end position="304"/>
    </location>
    <ligand>
        <name>substrate</name>
    </ligand>
</feature>
<evidence type="ECO:0000256" key="10">
    <source>
        <dbReference type="PIRSR" id="PIRSR038994-1"/>
    </source>
</evidence>
<dbReference type="InterPro" id="IPR006680">
    <property type="entry name" value="Amidohydro-rel"/>
</dbReference>
<evidence type="ECO:0000256" key="6">
    <source>
        <dbReference type="ARBA" id="ARBA00023277"/>
    </source>
</evidence>
<evidence type="ECO:0000313" key="15">
    <source>
        <dbReference type="Proteomes" id="UP000199428"/>
    </source>
</evidence>
<evidence type="ECO:0000313" key="14">
    <source>
        <dbReference type="EMBL" id="SCZ81724.1"/>
    </source>
</evidence>
<keyword evidence="6 9" id="KW-0119">Carbohydrate metabolism</keyword>
<reference evidence="14 15" key="1">
    <citation type="submission" date="2016-10" db="EMBL/GenBank/DDBJ databases">
        <authorList>
            <person name="de Groot N.N."/>
        </authorList>
    </citation>
    <scope>NUCLEOTIDE SEQUENCE [LARGE SCALE GENOMIC DNA]</scope>
    <source>
        <strain evidence="14 15">DSM 10317</strain>
    </source>
</reference>
<protein>
    <recommendedName>
        <fullName evidence="3">N-acetylglucosamine-6-phosphate deacetylase</fullName>
        <ecNumber evidence="2">3.5.1.25</ecNumber>
    </recommendedName>
</protein>
<organism evidence="14 15">
    <name type="scientific">Pseudobutyrivibrio xylanivorans</name>
    <dbReference type="NCBI Taxonomy" id="185007"/>
    <lineage>
        <taxon>Bacteria</taxon>
        <taxon>Bacillati</taxon>
        <taxon>Bacillota</taxon>
        <taxon>Clostridia</taxon>
        <taxon>Lachnospirales</taxon>
        <taxon>Lachnospiraceae</taxon>
        <taxon>Pseudobutyrivibrio</taxon>
    </lineage>
</organism>
<feature type="binding site" evidence="11">
    <location>
        <position position="222"/>
    </location>
    <ligand>
        <name>substrate</name>
    </ligand>
</feature>
<dbReference type="GO" id="GO:0006046">
    <property type="term" value="P:N-acetylglucosamine catabolic process"/>
    <property type="evidence" value="ECO:0007669"/>
    <property type="project" value="TreeGrafter"/>
</dbReference>
<dbReference type="SUPFAM" id="SSF51556">
    <property type="entry name" value="Metallo-dependent hydrolases"/>
    <property type="match status" value="1"/>
</dbReference>
<dbReference type="Pfam" id="PF01979">
    <property type="entry name" value="Amidohydro_1"/>
    <property type="match status" value="1"/>
</dbReference>
<dbReference type="InterPro" id="IPR003764">
    <property type="entry name" value="GlcNAc_6-P_deAcase"/>
</dbReference>
<evidence type="ECO:0000259" key="13">
    <source>
        <dbReference type="Pfam" id="PF01979"/>
    </source>
</evidence>
<feature type="binding site" evidence="11">
    <location>
        <position position="136"/>
    </location>
    <ligand>
        <name>substrate</name>
    </ligand>
</feature>
<dbReference type="AlphaFoldDB" id="A0A1G5S5V6"/>
<evidence type="ECO:0000256" key="7">
    <source>
        <dbReference type="ARBA" id="ARBA00047647"/>
    </source>
</evidence>
<dbReference type="EC" id="3.5.1.25" evidence="2"/>
<dbReference type="NCBIfam" id="TIGR00221">
    <property type="entry name" value="nagA"/>
    <property type="match status" value="1"/>
</dbReference>
<keyword evidence="5 9" id="KW-0378">Hydrolase</keyword>
<evidence type="ECO:0000256" key="9">
    <source>
        <dbReference type="PIRNR" id="PIRNR038994"/>
    </source>
</evidence>
<feature type="domain" description="Amidohydrolase-related" evidence="13">
    <location>
        <begin position="47"/>
        <end position="360"/>
    </location>
</feature>
<evidence type="ECO:0000256" key="5">
    <source>
        <dbReference type="ARBA" id="ARBA00022801"/>
    </source>
</evidence>
<comment type="cofactor">
    <cofactor evidence="12">
        <name>a divalent metal cation</name>
        <dbReference type="ChEBI" id="CHEBI:60240"/>
    </cofactor>
    <text evidence="12">Binds 1 divalent metal cation per subunit.</text>
</comment>
<comment type="similarity">
    <text evidence="1 9">Belongs to the metallo-dependent hydrolases superfamily. NagA family.</text>
</comment>
<feature type="binding site" evidence="12">
    <location>
        <position position="190"/>
    </location>
    <ligand>
        <name>Zn(2+)</name>
        <dbReference type="ChEBI" id="CHEBI:29105"/>
    </ligand>
</feature>
<dbReference type="Gene3D" id="3.20.20.140">
    <property type="entry name" value="Metal-dependent hydrolases"/>
    <property type="match status" value="1"/>
</dbReference>
<evidence type="ECO:0000256" key="1">
    <source>
        <dbReference type="ARBA" id="ARBA00010716"/>
    </source>
</evidence>
<dbReference type="FunFam" id="3.20.20.140:FF:000004">
    <property type="entry name" value="N-acetylglucosamine-6-phosphate deacetylase"/>
    <property type="match status" value="1"/>
</dbReference>
<feature type="binding site" evidence="11">
    <location>
        <begin position="214"/>
        <end position="215"/>
    </location>
    <ligand>
        <name>substrate</name>
    </ligand>
</feature>
<evidence type="ECO:0000256" key="11">
    <source>
        <dbReference type="PIRSR" id="PIRSR038994-2"/>
    </source>
</evidence>
<feature type="active site" description="Proton donor/acceptor" evidence="10">
    <location>
        <position position="269"/>
    </location>
</feature>
<comment type="pathway">
    <text evidence="8">Amino-sugar metabolism; N-acetylneuraminate degradation; D-fructose 6-phosphate from N-acetylneuraminate: step 4/5.</text>
</comment>
<sequence length="368" mass="39937">MIIKNGNVFCDDGHFEIKDILVDDGRITDDINSAKADGIEIDANRKYVIPGLVDIHSHGAVGHDFCDANSNGLKDILKYEKSCGITSYCPTSMTLSKDMLLEIFKSATEIQPLPELAHIAGINMEGPFIADSKKGAQNGKYISKPDVEMFEEIFKASGNLIKLVTLAPEVEGSKEFIEKLHDKVTISVGHTDANYDEATDAFTAGANHVTHLCNAMPPFHHRDPGVYGAAADNEDVFVELISDGIHIHPAMIRSIFKLFGSDRICLISDSMEATGMPDGDYELGKQHVIKKGFHATLEDGTLAGSATNLFDCMRRAIEFGIKPEDAIKAASVTPAKSIGIYPEVGSLKVGAKADVLILDENFNLEKVL</sequence>
<accession>A0A1G5S5V6</accession>
<feature type="binding site" evidence="12">
    <location>
        <position position="125"/>
    </location>
    <ligand>
        <name>Zn(2+)</name>
        <dbReference type="ChEBI" id="CHEBI:29105"/>
    </ligand>
</feature>
<keyword evidence="4 12" id="KW-0479">Metal-binding</keyword>
<dbReference type="SUPFAM" id="SSF51338">
    <property type="entry name" value="Composite domain of metallo-dependent hydrolases"/>
    <property type="match status" value="1"/>
</dbReference>
<proteinExistence type="inferred from homology"/>